<dbReference type="Gene3D" id="1.10.340.30">
    <property type="entry name" value="Hypothetical protein, domain 2"/>
    <property type="match status" value="1"/>
</dbReference>
<evidence type="ECO:0000256" key="5">
    <source>
        <dbReference type="ARBA" id="ARBA00023204"/>
    </source>
</evidence>
<dbReference type="EC" id="3.2.2.21" evidence="3"/>
<keyword evidence="8" id="KW-1185">Reference proteome</keyword>
<sequence>MSLNEFQKGLNHLKQNDPKLASLILTYDKPNLTTHRKYFNLLLGAIIGQQLSILAARSIKNRLFKYYRNNPTPEKIINTPDETLRSFGLSNAKVQYVKDLSHKILNGKVRLKGLSKMTNDEIINELTKVKGVGVWSVHMFLIFVLARLDVLPTGDLGIRKAIMNNYKLKTLPDENKIKLIAKKNNWYPYYSIASLLLWHSLDNIRKMK</sequence>
<evidence type="ECO:0000256" key="2">
    <source>
        <dbReference type="ARBA" id="ARBA00010817"/>
    </source>
</evidence>
<accession>A0AAE3P233</accession>
<dbReference type="GO" id="GO:0032993">
    <property type="term" value="C:protein-DNA complex"/>
    <property type="evidence" value="ECO:0007669"/>
    <property type="project" value="TreeGrafter"/>
</dbReference>
<comment type="similarity">
    <text evidence="2">Belongs to the alkylbase DNA glycosidase AlkA family.</text>
</comment>
<dbReference type="SMART" id="SM00478">
    <property type="entry name" value="ENDO3c"/>
    <property type="match status" value="1"/>
</dbReference>
<dbReference type="RefSeq" id="WP_321536601.1">
    <property type="nucleotide sequence ID" value="NZ_JARGDL010000019.1"/>
</dbReference>
<dbReference type="GO" id="GO:0043916">
    <property type="term" value="F:DNA-7-methylguanine glycosylase activity"/>
    <property type="evidence" value="ECO:0007669"/>
    <property type="project" value="TreeGrafter"/>
</dbReference>
<dbReference type="GO" id="GO:0008725">
    <property type="term" value="F:DNA-3-methyladenine glycosylase activity"/>
    <property type="evidence" value="ECO:0007669"/>
    <property type="project" value="TreeGrafter"/>
</dbReference>
<dbReference type="GO" id="GO:0006307">
    <property type="term" value="P:DNA alkylation repair"/>
    <property type="evidence" value="ECO:0007669"/>
    <property type="project" value="TreeGrafter"/>
</dbReference>
<dbReference type="Proteomes" id="UP001221302">
    <property type="component" value="Unassembled WGS sequence"/>
</dbReference>
<feature type="domain" description="HhH-GPD" evidence="6">
    <location>
        <begin position="47"/>
        <end position="202"/>
    </location>
</feature>
<reference evidence="7" key="1">
    <citation type="submission" date="2023-03" db="EMBL/GenBank/DDBJ databases">
        <title>Stygiobacter electus gen. nov., sp. nov., facultatively anaerobic thermotolerant bacterium of the class Ignavibacteria from a well of Yessentuki mineral water deposit.</title>
        <authorList>
            <person name="Podosokorskaya O.A."/>
            <person name="Elcheninov A.G."/>
            <person name="Petrova N.F."/>
            <person name="Zavarzina D.G."/>
            <person name="Kublanov I.V."/>
            <person name="Merkel A.Y."/>
        </authorList>
    </citation>
    <scope>NUCLEOTIDE SEQUENCE</scope>
    <source>
        <strain evidence="7">09-Me</strain>
    </source>
</reference>
<dbReference type="SUPFAM" id="SSF48150">
    <property type="entry name" value="DNA-glycosylase"/>
    <property type="match status" value="1"/>
</dbReference>
<evidence type="ECO:0000256" key="3">
    <source>
        <dbReference type="ARBA" id="ARBA00012000"/>
    </source>
</evidence>
<gene>
    <name evidence="7" type="ORF">P0M35_11760</name>
</gene>
<dbReference type="CDD" id="cd00056">
    <property type="entry name" value="ENDO3c"/>
    <property type="match status" value="1"/>
</dbReference>
<dbReference type="EMBL" id="JARGDL010000019">
    <property type="protein sequence ID" value="MDF1612830.1"/>
    <property type="molecule type" value="Genomic_DNA"/>
</dbReference>
<dbReference type="InterPro" id="IPR011257">
    <property type="entry name" value="DNA_glycosylase"/>
</dbReference>
<keyword evidence="4" id="KW-0227">DNA damage</keyword>
<evidence type="ECO:0000256" key="1">
    <source>
        <dbReference type="ARBA" id="ARBA00000086"/>
    </source>
</evidence>
<comment type="caution">
    <text evidence="7">The sequence shown here is derived from an EMBL/GenBank/DDBJ whole genome shotgun (WGS) entry which is preliminary data.</text>
</comment>
<dbReference type="GO" id="GO:0005737">
    <property type="term" value="C:cytoplasm"/>
    <property type="evidence" value="ECO:0007669"/>
    <property type="project" value="TreeGrafter"/>
</dbReference>
<dbReference type="Gene3D" id="1.10.1670.40">
    <property type="match status" value="1"/>
</dbReference>
<dbReference type="PANTHER" id="PTHR43003:SF5">
    <property type="entry name" value="DNA-3-METHYLADENINE GLYCOSYLASE"/>
    <property type="match status" value="1"/>
</dbReference>
<dbReference type="GO" id="GO:0032131">
    <property type="term" value="F:alkylated DNA binding"/>
    <property type="evidence" value="ECO:0007669"/>
    <property type="project" value="TreeGrafter"/>
</dbReference>
<evidence type="ECO:0000259" key="6">
    <source>
        <dbReference type="SMART" id="SM00478"/>
    </source>
</evidence>
<dbReference type="FunFam" id="1.10.340.30:FF:000004">
    <property type="entry name" value="DNA-3-methyladenine glycosylase II"/>
    <property type="match status" value="1"/>
</dbReference>
<dbReference type="PANTHER" id="PTHR43003">
    <property type="entry name" value="DNA-3-METHYLADENINE GLYCOSYLASE"/>
    <property type="match status" value="1"/>
</dbReference>
<dbReference type="InterPro" id="IPR003265">
    <property type="entry name" value="HhH-GPD_domain"/>
</dbReference>
<evidence type="ECO:0000313" key="7">
    <source>
        <dbReference type="EMBL" id="MDF1612830.1"/>
    </source>
</evidence>
<dbReference type="InterPro" id="IPR051912">
    <property type="entry name" value="Alkylbase_DNA_Glycosylase/TA"/>
</dbReference>
<name>A0AAE3P233_9BACT</name>
<keyword evidence="5" id="KW-0234">DNA repair</keyword>
<proteinExistence type="inferred from homology"/>
<evidence type="ECO:0000313" key="8">
    <source>
        <dbReference type="Proteomes" id="UP001221302"/>
    </source>
</evidence>
<protein>
    <recommendedName>
        <fullName evidence="3">DNA-3-methyladenine glycosylase II</fullName>
        <ecNumber evidence="3">3.2.2.21</ecNumber>
    </recommendedName>
</protein>
<comment type="catalytic activity">
    <reaction evidence="1">
        <text>Hydrolysis of alkylated DNA, releasing 3-methyladenine, 3-methylguanine, 7-methylguanine and 7-methyladenine.</text>
        <dbReference type="EC" id="3.2.2.21"/>
    </reaction>
</comment>
<dbReference type="Pfam" id="PF00730">
    <property type="entry name" value="HhH-GPD"/>
    <property type="match status" value="1"/>
</dbReference>
<organism evidence="7 8">
    <name type="scientific">Stygiobacter electus</name>
    <dbReference type="NCBI Taxonomy" id="3032292"/>
    <lineage>
        <taxon>Bacteria</taxon>
        <taxon>Pseudomonadati</taxon>
        <taxon>Ignavibacteriota</taxon>
        <taxon>Ignavibacteria</taxon>
        <taxon>Ignavibacteriales</taxon>
        <taxon>Melioribacteraceae</taxon>
        <taxon>Stygiobacter</taxon>
    </lineage>
</organism>
<dbReference type="AlphaFoldDB" id="A0AAE3P233"/>
<dbReference type="GO" id="GO:0006285">
    <property type="term" value="P:base-excision repair, AP site formation"/>
    <property type="evidence" value="ECO:0007669"/>
    <property type="project" value="TreeGrafter"/>
</dbReference>
<evidence type="ECO:0000256" key="4">
    <source>
        <dbReference type="ARBA" id="ARBA00022763"/>
    </source>
</evidence>